<keyword evidence="4" id="KW-0132">Cell division</keyword>
<dbReference type="PROSITE" id="PS00292">
    <property type="entry name" value="CYCLINS"/>
    <property type="match status" value="1"/>
</dbReference>
<evidence type="ECO:0000256" key="5">
    <source>
        <dbReference type="ARBA" id="ARBA00022692"/>
    </source>
</evidence>
<accession>A0A5J5AMM7</accession>
<dbReference type="FunFam" id="1.10.472.10:FF:000060">
    <property type="entry name" value="D6-type cyclin"/>
    <property type="match status" value="1"/>
</dbReference>
<dbReference type="InterPro" id="IPR006671">
    <property type="entry name" value="Cyclin_N"/>
</dbReference>
<dbReference type="Pfam" id="PF00134">
    <property type="entry name" value="Cyclin_N"/>
    <property type="match status" value="1"/>
</dbReference>
<evidence type="ECO:0000256" key="1">
    <source>
        <dbReference type="ARBA" id="ARBA00004141"/>
    </source>
</evidence>
<evidence type="ECO:0000256" key="3">
    <source>
        <dbReference type="ARBA" id="ARBA00009065"/>
    </source>
</evidence>
<evidence type="ECO:0000256" key="2">
    <source>
        <dbReference type="ARBA" id="ARBA00007018"/>
    </source>
</evidence>
<dbReference type="GO" id="GO:0009744">
    <property type="term" value="P:response to sucrose"/>
    <property type="evidence" value="ECO:0007669"/>
    <property type="project" value="UniProtKB-ARBA"/>
</dbReference>
<dbReference type="PANTHER" id="PTHR20855">
    <property type="entry name" value="ADIPOR/PROGESTIN RECEPTOR-RELATED"/>
    <property type="match status" value="1"/>
</dbReference>
<dbReference type="InterPro" id="IPR048258">
    <property type="entry name" value="Cyclins_cyclin-box"/>
</dbReference>
<evidence type="ECO:0000256" key="11">
    <source>
        <dbReference type="RuleBase" id="RU000383"/>
    </source>
</evidence>
<dbReference type="InterPro" id="IPR036915">
    <property type="entry name" value="Cyclin-like_sf"/>
</dbReference>
<dbReference type="AlphaFoldDB" id="A0A5J5AMM7"/>
<evidence type="ECO:0000256" key="8">
    <source>
        <dbReference type="ARBA" id="ARBA00023136"/>
    </source>
</evidence>
<proteinExistence type="inferred from homology"/>
<dbReference type="EMBL" id="CM018043">
    <property type="protein sequence ID" value="KAA8531554.1"/>
    <property type="molecule type" value="Genomic_DNA"/>
</dbReference>
<dbReference type="CDD" id="cd20544">
    <property type="entry name" value="CYCLIN_AtCycD-like_rpt2"/>
    <property type="match status" value="1"/>
</dbReference>
<feature type="transmembrane region" description="Helical" evidence="12">
    <location>
        <begin position="566"/>
        <end position="583"/>
    </location>
</feature>
<dbReference type="Pfam" id="PF03006">
    <property type="entry name" value="HlyIII"/>
    <property type="match status" value="2"/>
</dbReference>
<dbReference type="SMART" id="SM01332">
    <property type="entry name" value="Cyclin_C"/>
    <property type="match status" value="1"/>
</dbReference>
<feature type="domain" description="Cyclin C-terminal" evidence="14">
    <location>
        <begin position="171"/>
        <end position="290"/>
    </location>
</feature>
<feature type="transmembrane region" description="Helical" evidence="12">
    <location>
        <begin position="533"/>
        <end position="554"/>
    </location>
</feature>
<evidence type="ECO:0000256" key="9">
    <source>
        <dbReference type="ARBA" id="ARBA00023306"/>
    </source>
</evidence>
<evidence type="ECO:0000256" key="10">
    <source>
        <dbReference type="PIRSR" id="PIRSR604254-1"/>
    </source>
</evidence>
<protein>
    <submittedName>
        <fullName evidence="15">Uncharacterized protein</fullName>
    </submittedName>
</protein>
<gene>
    <name evidence="15" type="ORF">F0562_006263</name>
</gene>
<dbReference type="InterPro" id="IPR013763">
    <property type="entry name" value="Cyclin-like_dom"/>
</dbReference>
<name>A0A5J5AMM7_9ASTE</name>
<dbReference type="PANTHER" id="PTHR20855:SF52">
    <property type="entry name" value="ADIPONECTIN RECEPTOR PROTEIN"/>
    <property type="match status" value="1"/>
</dbReference>
<dbReference type="OrthoDB" id="529367at2759"/>
<dbReference type="Gene3D" id="1.10.472.10">
    <property type="entry name" value="Cyclin-like"/>
    <property type="match status" value="2"/>
</dbReference>
<feature type="binding site" evidence="10">
    <location>
        <position position="466"/>
    </location>
    <ligand>
        <name>Zn(2+)</name>
        <dbReference type="ChEBI" id="CHEBI:29105"/>
    </ligand>
</feature>
<dbReference type="GO" id="GO:0016020">
    <property type="term" value="C:membrane"/>
    <property type="evidence" value="ECO:0007669"/>
    <property type="project" value="UniProtKB-SubCell"/>
</dbReference>
<dbReference type="SMART" id="SM00385">
    <property type="entry name" value="CYCLIN"/>
    <property type="match status" value="1"/>
</dbReference>
<reference evidence="15 16" key="1">
    <citation type="submission" date="2019-09" db="EMBL/GenBank/DDBJ databases">
        <title>A chromosome-level genome assembly of the Chinese tupelo Nyssa sinensis.</title>
        <authorList>
            <person name="Yang X."/>
            <person name="Kang M."/>
            <person name="Yang Y."/>
            <person name="Xiong H."/>
            <person name="Wang M."/>
            <person name="Zhang Z."/>
            <person name="Wang Z."/>
            <person name="Wu H."/>
            <person name="Ma T."/>
            <person name="Liu J."/>
            <person name="Xi Z."/>
        </authorList>
    </citation>
    <scope>NUCLEOTIDE SEQUENCE [LARGE SCALE GENOMIC DNA]</scope>
    <source>
        <strain evidence="15">J267</strain>
        <tissue evidence="15">Leaf</tissue>
    </source>
</reference>
<dbReference type="CDD" id="cd20543">
    <property type="entry name" value="CYCLIN_AtCycD-like_rpt1"/>
    <property type="match status" value="1"/>
</dbReference>
<keyword evidence="16" id="KW-1185">Reference proteome</keyword>
<dbReference type="GO" id="GO:0051301">
    <property type="term" value="P:cell division"/>
    <property type="evidence" value="ECO:0007669"/>
    <property type="project" value="UniProtKB-KW"/>
</dbReference>
<evidence type="ECO:0000256" key="12">
    <source>
        <dbReference type="SAM" id="Phobius"/>
    </source>
</evidence>
<dbReference type="Proteomes" id="UP000325577">
    <property type="component" value="Linkage Group LG2"/>
</dbReference>
<evidence type="ECO:0000256" key="7">
    <source>
        <dbReference type="ARBA" id="ARBA00023127"/>
    </source>
</evidence>
<keyword evidence="6 12" id="KW-1133">Transmembrane helix</keyword>
<dbReference type="InterPro" id="IPR004254">
    <property type="entry name" value="AdipoR/HlyIII-related"/>
</dbReference>
<keyword evidence="5 12" id="KW-0812">Transmembrane</keyword>
<comment type="similarity">
    <text evidence="3">Belongs to the cyclin family. Cyclin D subfamily.</text>
</comment>
<keyword evidence="10" id="KW-0479">Metal-binding</keyword>
<sequence>MSVSPDFLASSLYCDEAVHQVISSNTLLSSFDSDDESFIVDLFDLELEHMPEYEFVRQLGNFHEVVTARYDSIIWMFKVHAYYNFRPRTAYLSVNYLDRFLSSNALPQGERWPWQLLSVACLSLAAKMEETRVPLLLDLQVLEPKFIFKPKTVQRMELLVMASLKWRLRVITPFDFVDHFTAKLQCFNTQFDQFRCIFSEVSDLILSTCPVIDSLDYTPSTIAMAAVLWATGQNLDDHKTISFHERVSNEMVQRCHHLFKEILTCNKQQLSGPSPPSPIGVLDAASGSGSSNFRGWVRIKQIWEDSEVSFEANENQRLSSSKEGKANTWWKKVKYQLVEYHSLPGYLKDNEYIVGHYRSEWPLKQVLLSIFTIHNETLNVWTHLIGFLLFLFLTIYTAMKLPKVVDMHSLQNFPDVLKKADLHKLHAELMACLPSLPNMPDLQRLREELTTSLPSMDLLPSLSNWHIVELLTNCLPERFSNGNHTDVCVLRSMKEDVANIIAPLMMTTPITRWPFFAFLVFQKPEYHTMRASLFFAMGMSGAAPILHKLVIFWHRPEALHTTGYEILMGAFYGIGALVYAMRIPERWMPGKASLPQVAGPGRMLRMGLVLPRPVAGM</sequence>
<comment type="similarity">
    <text evidence="2">Belongs to the ADIPOR family.</text>
</comment>
<organism evidence="15 16">
    <name type="scientific">Nyssa sinensis</name>
    <dbReference type="NCBI Taxonomy" id="561372"/>
    <lineage>
        <taxon>Eukaryota</taxon>
        <taxon>Viridiplantae</taxon>
        <taxon>Streptophyta</taxon>
        <taxon>Embryophyta</taxon>
        <taxon>Tracheophyta</taxon>
        <taxon>Spermatophyta</taxon>
        <taxon>Magnoliopsida</taxon>
        <taxon>eudicotyledons</taxon>
        <taxon>Gunneridae</taxon>
        <taxon>Pentapetalae</taxon>
        <taxon>asterids</taxon>
        <taxon>Cornales</taxon>
        <taxon>Nyssaceae</taxon>
        <taxon>Nyssa</taxon>
    </lineage>
</organism>
<keyword evidence="7 11" id="KW-0195">Cyclin</keyword>
<keyword evidence="10" id="KW-0862">Zinc</keyword>
<dbReference type="GO" id="GO:0038023">
    <property type="term" value="F:signaling receptor activity"/>
    <property type="evidence" value="ECO:0007669"/>
    <property type="project" value="TreeGrafter"/>
</dbReference>
<evidence type="ECO:0000313" key="15">
    <source>
        <dbReference type="EMBL" id="KAA8531554.1"/>
    </source>
</evidence>
<keyword evidence="8 12" id="KW-0472">Membrane</keyword>
<keyword evidence="9" id="KW-0131">Cell cycle</keyword>
<dbReference type="SUPFAM" id="SSF47954">
    <property type="entry name" value="Cyclin-like"/>
    <property type="match status" value="1"/>
</dbReference>
<feature type="transmembrane region" description="Helical" evidence="12">
    <location>
        <begin position="380"/>
        <end position="399"/>
    </location>
</feature>
<evidence type="ECO:0000259" key="13">
    <source>
        <dbReference type="SMART" id="SM00385"/>
    </source>
</evidence>
<evidence type="ECO:0000313" key="16">
    <source>
        <dbReference type="Proteomes" id="UP000325577"/>
    </source>
</evidence>
<evidence type="ECO:0000259" key="14">
    <source>
        <dbReference type="SMART" id="SM01332"/>
    </source>
</evidence>
<comment type="subcellular location">
    <subcellularLocation>
        <location evidence="1">Membrane</location>
        <topology evidence="1">Multi-pass membrane protein</topology>
    </subcellularLocation>
</comment>
<dbReference type="GO" id="GO:0009725">
    <property type="term" value="P:response to hormone"/>
    <property type="evidence" value="ECO:0007669"/>
    <property type="project" value="TreeGrafter"/>
</dbReference>
<evidence type="ECO:0000256" key="4">
    <source>
        <dbReference type="ARBA" id="ARBA00022618"/>
    </source>
</evidence>
<evidence type="ECO:0000256" key="6">
    <source>
        <dbReference type="ARBA" id="ARBA00022989"/>
    </source>
</evidence>
<dbReference type="GO" id="GO:0046872">
    <property type="term" value="F:metal ion binding"/>
    <property type="evidence" value="ECO:0007669"/>
    <property type="project" value="UniProtKB-KW"/>
</dbReference>
<dbReference type="InterPro" id="IPR004367">
    <property type="entry name" value="Cyclin_C-dom"/>
</dbReference>
<feature type="domain" description="Cyclin-like" evidence="13">
    <location>
        <begin position="74"/>
        <end position="162"/>
    </location>
</feature>